<dbReference type="GO" id="GO:0005737">
    <property type="term" value="C:cytoplasm"/>
    <property type="evidence" value="ECO:0007669"/>
    <property type="project" value="TreeGrafter"/>
</dbReference>
<evidence type="ECO:0000313" key="14">
    <source>
        <dbReference type="Proteomes" id="UP000027730"/>
    </source>
</evidence>
<evidence type="ECO:0000256" key="2">
    <source>
        <dbReference type="ARBA" id="ARBA00022857"/>
    </source>
</evidence>
<evidence type="ECO:0000256" key="4">
    <source>
        <dbReference type="ARBA" id="ARBA00023154"/>
    </source>
</evidence>
<dbReference type="PANTHER" id="PTHR11133:SF22">
    <property type="entry name" value="ALPHA-AMINOADIPIC SEMIALDEHYDE SYNTHASE, MITOCHONDRIAL"/>
    <property type="match status" value="1"/>
</dbReference>
<evidence type="ECO:0000259" key="11">
    <source>
        <dbReference type="Pfam" id="PF03435"/>
    </source>
</evidence>
<organism evidence="13 14">
    <name type="scientific">Aureobasidium namibiae CBS 147.97</name>
    <dbReference type="NCBI Taxonomy" id="1043004"/>
    <lineage>
        <taxon>Eukaryota</taxon>
        <taxon>Fungi</taxon>
        <taxon>Dikarya</taxon>
        <taxon>Ascomycota</taxon>
        <taxon>Pezizomycotina</taxon>
        <taxon>Dothideomycetes</taxon>
        <taxon>Dothideomycetidae</taxon>
        <taxon>Dothideales</taxon>
        <taxon>Saccotheciaceae</taxon>
        <taxon>Aureobasidium</taxon>
    </lineage>
</organism>
<protein>
    <recommendedName>
        <fullName evidence="9">Saccharopine dehydrogenase [NADP(+), L-glutamate-forming]</fullName>
        <ecNumber evidence="8">1.5.1.10</ecNumber>
    </recommendedName>
    <alternativeName>
        <fullName evidence="10">Saccharopine reductase</fullName>
    </alternativeName>
</protein>
<keyword evidence="1" id="KW-0028">Amino-acid biosynthesis</keyword>
<dbReference type="FunFam" id="1.10.1870.10:FF:000002">
    <property type="entry name" value="Saccharopine dehydrogenase Lys9"/>
    <property type="match status" value="1"/>
</dbReference>
<accession>A0A074WV62</accession>
<evidence type="ECO:0000256" key="10">
    <source>
        <dbReference type="ARBA" id="ARBA00083134"/>
    </source>
</evidence>
<dbReference type="GO" id="GO:0019878">
    <property type="term" value="P:lysine biosynthetic process via aminoadipic acid"/>
    <property type="evidence" value="ECO:0007669"/>
    <property type="project" value="TreeGrafter"/>
</dbReference>
<dbReference type="Gene3D" id="1.10.1870.10">
    <property type="entry name" value="Domain 3, Saccharopine reductase"/>
    <property type="match status" value="1"/>
</dbReference>
<dbReference type="Pfam" id="PF03435">
    <property type="entry name" value="Sacchrp_dh_NADP"/>
    <property type="match status" value="1"/>
</dbReference>
<name>A0A074WV62_9PEZI</name>
<dbReference type="RefSeq" id="XP_013429440.1">
    <property type="nucleotide sequence ID" value="XM_013573986.1"/>
</dbReference>
<dbReference type="InterPro" id="IPR051168">
    <property type="entry name" value="AASS"/>
</dbReference>
<evidence type="ECO:0000256" key="6">
    <source>
        <dbReference type="ARBA" id="ARBA00051869"/>
    </source>
</evidence>
<dbReference type="InterPro" id="IPR005097">
    <property type="entry name" value="Sacchrp_dh_NADP-bd"/>
</dbReference>
<evidence type="ECO:0000256" key="8">
    <source>
        <dbReference type="ARBA" id="ARBA00066976"/>
    </source>
</evidence>
<dbReference type="STRING" id="1043004.A0A074WV62"/>
<evidence type="ECO:0000313" key="13">
    <source>
        <dbReference type="EMBL" id="KEQ75449.1"/>
    </source>
</evidence>
<proteinExistence type="inferred from homology"/>
<dbReference type="Proteomes" id="UP000027730">
    <property type="component" value="Unassembled WGS sequence"/>
</dbReference>
<comment type="pathway">
    <text evidence="7">Amino-acid biosynthesis; L-lysine biosynthesis via AAA pathway; L-lysine from L-alpha-aminoadipate (fungal route): step 2/3.</text>
</comment>
<dbReference type="AlphaFoldDB" id="A0A074WV62"/>
<evidence type="ECO:0000256" key="7">
    <source>
        <dbReference type="ARBA" id="ARBA00060549"/>
    </source>
</evidence>
<comment type="similarity">
    <text evidence="5">Belongs to the saccharopine dehydrogenase family.</text>
</comment>
<keyword evidence="14" id="KW-1185">Reference proteome</keyword>
<gene>
    <name evidence="13" type="ORF">M436DRAFT_40971</name>
</gene>
<dbReference type="InterPro" id="IPR032095">
    <property type="entry name" value="Sacchrp_dh-like_C"/>
</dbReference>
<dbReference type="OrthoDB" id="10059875at2759"/>
<feature type="domain" description="Saccharopine dehydrogenase-like C-terminal" evidence="12">
    <location>
        <begin position="132"/>
        <end position="452"/>
    </location>
</feature>
<evidence type="ECO:0000256" key="9">
    <source>
        <dbReference type="ARBA" id="ARBA00067598"/>
    </source>
</evidence>
<feature type="domain" description="Saccharopine dehydrogenase NADP binding" evidence="11">
    <location>
        <begin position="14"/>
        <end position="128"/>
    </location>
</feature>
<dbReference type="InterPro" id="IPR036291">
    <property type="entry name" value="NAD(P)-bd_dom_sf"/>
</dbReference>
<comment type="catalytic activity">
    <reaction evidence="6">
        <text>L-saccharopine + NADP(+) + H2O = (S)-2-amino-6-oxohexanoate + L-glutamate + NADPH + H(+)</text>
        <dbReference type="Rhea" id="RHEA:10020"/>
        <dbReference type="ChEBI" id="CHEBI:15377"/>
        <dbReference type="ChEBI" id="CHEBI:15378"/>
        <dbReference type="ChEBI" id="CHEBI:29985"/>
        <dbReference type="ChEBI" id="CHEBI:57783"/>
        <dbReference type="ChEBI" id="CHEBI:57951"/>
        <dbReference type="ChEBI" id="CHEBI:58321"/>
        <dbReference type="ChEBI" id="CHEBI:58349"/>
        <dbReference type="EC" id="1.5.1.10"/>
    </reaction>
</comment>
<dbReference type="GO" id="GO:0004755">
    <property type="term" value="F:saccharopine dehydrogenase (NADP+, L-glutamate-forming) activity"/>
    <property type="evidence" value="ECO:0007669"/>
    <property type="project" value="UniProtKB-EC"/>
</dbReference>
<dbReference type="EMBL" id="KL584705">
    <property type="protein sequence ID" value="KEQ75449.1"/>
    <property type="molecule type" value="Genomic_DNA"/>
</dbReference>
<evidence type="ECO:0000256" key="1">
    <source>
        <dbReference type="ARBA" id="ARBA00022605"/>
    </source>
</evidence>
<sequence length="459" mass="50527">MDAMLTVLGSSKKVLLLGAGFVTRPTAEILSDNDIQVTVACRTLESAKKLCEGLKNCSPISLDVNDSAALEHEVGKNSVVISLIPYTYHATVIKAAIAQKKHVVTTSYVSPAMLELDAAAKEAGITVMNEIGLDPGIDHLYAVKTIDEVHKAGGKITSFLSYCGGLPAPECSDNPLGYKFSWSSRGVLLALRNQAKYFQDDKIVDVAGPELMATAKPYFIYPGYAFVAYPNRDSTPYRERYAIPEAETIIRGTLRYQGFPEFIKALVDMGFLEDAEKEFLKPHPEAPALIWKEATAQILGSSSHTEDDLIWAISSKTSFADNDQKERIINGLKWIGLFSDEKIEPRNNPLDTLCATLEKKMQYEEGERDLVMLQHRFGITHANGMKEVRTSTLVEYGDPKGYSAMAKLVGVPCAVAVQQVLDGKITQKGVLAPMSPEIVEPLRLELKEKYGIEMKEKTL</sequence>
<evidence type="ECO:0000259" key="12">
    <source>
        <dbReference type="Pfam" id="PF16653"/>
    </source>
</evidence>
<dbReference type="GeneID" id="25409478"/>
<reference evidence="13 14" key="1">
    <citation type="journal article" date="2014" name="BMC Genomics">
        <title>Genome sequencing of four Aureobasidium pullulans varieties: biotechnological potential, stress tolerance, and description of new species.</title>
        <authorList>
            <person name="Gostin Ar C."/>
            <person name="Ohm R.A."/>
            <person name="Kogej T."/>
            <person name="Sonjak S."/>
            <person name="Turk M."/>
            <person name="Zajc J."/>
            <person name="Zalar P."/>
            <person name="Grube M."/>
            <person name="Sun H."/>
            <person name="Han J."/>
            <person name="Sharma A."/>
            <person name="Chiniquy J."/>
            <person name="Ngan C.Y."/>
            <person name="Lipzen A."/>
            <person name="Barry K."/>
            <person name="Grigoriev I.V."/>
            <person name="Gunde-Cimerman N."/>
        </authorList>
    </citation>
    <scope>NUCLEOTIDE SEQUENCE [LARGE SCALE GENOMIC DNA]</scope>
    <source>
        <strain evidence="13 14">CBS 147.97</strain>
    </source>
</reference>
<dbReference type="Pfam" id="PF16653">
    <property type="entry name" value="Sacchrp_dh_C"/>
    <property type="match status" value="1"/>
</dbReference>
<dbReference type="PANTHER" id="PTHR11133">
    <property type="entry name" value="SACCHAROPINE DEHYDROGENASE"/>
    <property type="match status" value="1"/>
</dbReference>
<dbReference type="HOGENOM" id="CLU_016207_3_1_1"/>
<dbReference type="SUPFAM" id="SSF55347">
    <property type="entry name" value="Glyceraldehyde-3-phosphate dehydrogenase-like, C-terminal domain"/>
    <property type="match status" value="1"/>
</dbReference>
<dbReference type="FunFam" id="3.30.360.10:FF:000008">
    <property type="entry name" value="Alpha-aminoadipic semialdehyde synthase, mitochondrial"/>
    <property type="match status" value="1"/>
</dbReference>
<dbReference type="Gene3D" id="3.30.360.10">
    <property type="entry name" value="Dihydrodipicolinate Reductase, domain 2"/>
    <property type="match status" value="1"/>
</dbReference>
<dbReference type="EC" id="1.5.1.10" evidence="8"/>
<keyword evidence="4" id="KW-0457">Lysine biosynthesis</keyword>
<keyword evidence="3" id="KW-0560">Oxidoreductase</keyword>
<keyword evidence="2" id="KW-0521">NADP</keyword>
<dbReference type="FunFam" id="3.40.50.720:FF:000072">
    <property type="entry name" value="Saccharopine dehydrogenase [NADP(+), L-glutamate-forming]"/>
    <property type="match status" value="1"/>
</dbReference>
<evidence type="ECO:0000256" key="5">
    <source>
        <dbReference type="ARBA" id="ARBA00038048"/>
    </source>
</evidence>
<dbReference type="SUPFAM" id="SSF51735">
    <property type="entry name" value="NAD(P)-binding Rossmann-fold domains"/>
    <property type="match status" value="1"/>
</dbReference>
<evidence type="ECO:0000256" key="3">
    <source>
        <dbReference type="ARBA" id="ARBA00023002"/>
    </source>
</evidence>
<dbReference type="Gene3D" id="3.40.50.720">
    <property type="entry name" value="NAD(P)-binding Rossmann-like Domain"/>
    <property type="match status" value="1"/>
</dbReference>